<protein>
    <submittedName>
        <fullName evidence="1">Uncharacterized protein</fullName>
    </submittedName>
</protein>
<evidence type="ECO:0000313" key="1">
    <source>
        <dbReference type="EMBL" id="MBB2889369.1"/>
    </source>
</evidence>
<gene>
    <name evidence="1" type="ORF">FHR69_005365</name>
</gene>
<reference evidence="1" key="1">
    <citation type="submission" date="2020-08" db="EMBL/GenBank/DDBJ databases">
        <title>Plant associated metagenomes--Microbial community diversity and host control of community assembly across model and emerging plant ecological genomics systems.</title>
        <authorList>
            <person name="Dangl J."/>
        </authorList>
    </citation>
    <scope>NUCLEOTIDE SEQUENCE</scope>
    <source>
        <strain evidence="1">KD5</strain>
    </source>
</reference>
<comment type="caution">
    <text evidence="1">The sequence shown here is derived from an EMBL/GenBank/DDBJ whole genome shotgun (WGS) entry which is preliminary data.</text>
</comment>
<keyword evidence="2" id="KW-1185">Reference proteome</keyword>
<sequence>MQEQASLSITEPSIAKSASIATIASSWGSTGSTGATAYDLPVPLSLGRGWDPHLLLSYSSQSGNGPFGIGWRLNLQAFTRQTDKGVPSYRDEKDVFIDPLGQEVMPDRDNEGKIESREVSEYCGQLVGKHTVVRYRPRVEQTFDLIEFWRSDFTPEGFWLVHGADGSLHLFGKDDSSRVADPQAPLHVATWLLQESMNALGEHICYEYLSEKQDELPDPHDYRAQRYLHRVLYGNGQANDQLYGWNVLRPAPPSWLFHVVFDYGERTLGLTEKPVYDGATLEPWLVRNDPFSSYGRGFEVGTRRLCRQVLMFHSFPQLGDKPVLVRRLLLEYSDYTNLRPYSQITAAHYQAYEAGGLMESSPPVEFEYSSFELNTQPSAFFPFEVMPAIEDGQTYQCVDLFSESIPGFLCCYDQCWYYREPLRGADNVDHITYGPWTALDKIPGADRNKEAHQALMDLTGEGRLNWIIAEPGMCGFYTLNPDKSWSGFIPFTAFPVEFFNVLSQLGDFTGDGLNSLALIGPNAVRLYANRREDGFAKGEDVAHEPPDDRLPLISNSPIELVFLGNLNGSDMTGLCRIRHNEIKCWPNLGHGKFGTGFVIDGPVFEYETFNVSQVRIADLDGSGAPALIYLKSDHFEIYLNRGGNGFEKTPIEVSWPEDVRYDNLCQVTFADLQGLGCASLILTVTHMKPQHWRYDFVSAKPYLLTSSNNNMGCFTEAVYRSSAQFWLDEKKDILGLGRLPVCYLPFAVQVVSQQTQLDEITGNCLNQFFSYFAGYYDSRDREFRGFGRVRQTDSESASDDDNTGFTESALLDIWYHTGNRINASRDGYFNLDDEAQPLGDTLFCRYHPADDCEEIITPADDAIAHEIARALAGSVLRVETRAEKDTDADTPILVEQNRYIVREVRERGHHPDSVLMASLLENISYRYERIVEDPLCRHVINLKRDEFGLTTHSFTVSYARRRTEKDEPPFEDPDERKRWFDAHDRAQQSYYLSETRAQFIHLVDLQGWRIGLPFLQRGNALILPKGTAPSGLNPAEISYKDFLDSFKSLEWAAVRELTAQSVQLYVDTNNDELPKDEACLQALRGTMEIAYLNKNALEVYGNVTPPIDIREELANIGYLPMELFLGADDTADKKEDEERNLWSALHNFATYAGIDQFYRVIKYNETQSHGVTQAQYDEYCLVTKSVEQPDGCTTRVEQDYFSGLTKSITDANDNTEEAYNGPSGVHTHTFHGTENGQPIGFGLIRNYIPSGDLSPDTAIEHPEDELQEAASTLRTDLHCWMGTLPVSARQNTEWLNEWINNGYVLPSGHIRASARRRLARIRTRTPAEQALNDLLHTVERMPVHSVRLSADRYPGDDVSAKFHIIRSFFDGFQRLLQTQQRVESGEAYVVKDGKLEYENGEPMVAYADQRWRISERVEYNNKGLVVRTYRPYFANAKGYIRDHSFRDSGHHDKSFYDVMGRLIKIINAKGHIALVVYHPWYVRNWDYNDTYVGPDAKGLNMGNR</sequence>
<evidence type="ECO:0000313" key="2">
    <source>
        <dbReference type="Proteomes" id="UP000589818"/>
    </source>
</evidence>
<organism evidence="1 2">
    <name type="scientific">Pseudomonas umsongensis</name>
    <dbReference type="NCBI Taxonomy" id="198618"/>
    <lineage>
        <taxon>Bacteria</taxon>
        <taxon>Pseudomonadati</taxon>
        <taxon>Pseudomonadota</taxon>
        <taxon>Gammaproteobacteria</taxon>
        <taxon>Pseudomonadales</taxon>
        <taxon>Pseudomonadaceae</taxon>
        <taxon>Pseudomonas</taxon>
    </lineage>
</organism>
<name>A0ACC5ML81_9PSED</name>
<dbReference type="Proteomes" id="UP000589818">
    <property type="component" value="Unassembled WGS sequence"/>
</dbReference>
<accession>A0ACC5ML81</accession>
<proteinExistence type="predicted"/>
<dbReference type="EMBL" id="JACHVR010000006">
    <property type="protein sequence ID" value="MBB2889369.1"/>
    <property type="molecule type" value="Genomic_DNA"/>
</dbReference>